<protein>
    <submittedName>
        <fullName evidence="2">Uncharacterized protein</fullName>
    </submittedName>
</protein>
<organism evidence="2 3">
    <name type="scientific">Parelaphostrongylus tenuis</name>
    <name type="common">Meningeal worm</name>
    <dbReference type="NCBI Taxonomy" id="148309"/>
    <lineage>
        <taxon>Eukaryota</taxon>
        <taxon>Metazoa</taxon>
        <taxon>Ecdysozoa</taxon>
        <taxon>Nematoda</taxon>
        <taxon>Chromadorea</taxon>
        <taxon>Rhabditida</taxon>
        <taxon>Rhabditina</taxon>
        <taxon>Rhabditomorpha</taxon>
        <taxon>Strongyloidea</taxon>
        <taxon>Metastrongylidae</taxon>
        <taxon>Parelaphostrongylus</taxon>
    </lineage>
</organism>
<feature type="region of interest" description="Disordered" evidence="1">
    <location>
        <begin position="30"/>
        <end position="79"/>
    </location>
</feature>
<feature type="region of interest" description="Disordered" evidence="1">
    <location>
        <begin position="92"/>
        <end position="113"/>
    </location>
</feature>
<dbReference type="Proteomes" id="UP001196413">
    <property type="component" value="Unassembled WGS sequence"/>
</dbReference>
<evidence type="ECO:0000256" key="1">
    <source>
        <dbReference type="SAM" id="MobiDB-lite"/>
    </source>
</evidence>
<dbReference type="AlphaFoldDB" id="A0AAD5WGS3"/>
<comment type="caution">
    <text evidence="2">The sequence shown here is derived from an EMBL/GenBank/DDBJ whole genome shotgun (WGS) entry which is preliminary data.</text>
</comment>
<keyword evidence="3" id="KW-1185">Reference proteome</keyword>
<evidence type="ECO:0000313" key="3">
    <source>
        <dbReference type="Proteomes" id="UP001196413"/>
    </source>
</evidence>
<gene>
    <name evidence="2" type="ORF">KIN20_030879</name>
</gene>
<feature type="compositionally biased region" description="Basic and acidic residues" evidence="1">
    <location>
        <begin position="30"/>
        <end position="45"/>
    </location>
</feature>
<sequence length="113" mass="12584">MVTFARSANFNSIPLQLKALVCMTVARPYRGDDKHSAHRPSKDSDESGLPNDPDYCHESDNSSDGSSDDNDNECPYTSDSLSVSYEDWFTYSGNDATPDPYSYEADDAENMHQ</sequence>
<dbReference type="EMBL" id="JAHQIW010006546">
    <property type="protein sequence ID" value="KAJ1369426.1"/>
    <property type="molecule type" value="Genomic_DNA"/>
</dbReference>
<feature type="compositionally biased region" description="Acidic residues" evidence="1">
    <location>
        <begin position="104"/>
        <end position="113"/>
    </location>
</feature>
<accession>A0AAD5WGS3</accession>
<evidence type="ECO:0000313" key="2">
    <source>
        <dbReference type="EMBL" id="KAJ1369426.1"/>
    </source>
</evidence>
<name>A0AAD5WGS3_PARTN</name>
<reference evidence="2" key="1">
    <citation type="submission" date="2021-06" db="EMBL/GenBank/DDBJ databases">
        <title>Parelaphostrongylus tenuis whole genome reference sequence.</title>
        <authorList>
            <person name="Garwood T.J."/>
            <person name="Larsen P.A."/>
            <person name="Fountain-Jones N.M."/>
            <person name="Garbe J.R."/>
            <person name="Macchietto M.G."/>
            <person name="Kania S.A."/>
            <person name="Gerhold R.W."/>
            <person name="Richards J.E."/>
            <person name="Wolf T.M."/>
        </authorList>
    </citation>
    <scope>NUCLEOTIDE SEQUENCE</scope>
    <source>
        <strain evidence="2">MNPRO001-30</strain>
        <tissue evidence="2">Meninges</tissue>
    </source>
</reference>
<proteinExistence type="predicted"/>